<feature type="non-terminal residue" evidence="1">
    <location>
        <position position="123"/>
    </location>
</feature>
<reference evidence="1" key="1">
    <citation type="journal article" date="2021" name="PeerJ">
        <title>Extensive microbial diversity within the chicken gut microbiome revealed by metagenomics and culture.</title>
        <authorList>
            <person name="Gilroy R."/>
            <person name="Ravi A."/>
            <person name="Getino M."/>
            <person name="Pursley I."/>
            <person name="Horton D.L."/>
            <person name="Alikhan N.F."/>
            <person name="Baker D."/>
            <person name="Gharbi K."/>
            <person name="Hall N."/>
            <person name="Watson M."/>
            <person name="Adriaenssens E.M."/>
            <person name="Foster-Nyarko E."/>
            <person name="Jarju S."/>
            <person name="Secka A."/>
            <person name="Antonio M."/>
            <person name="Oren A."/>
            <person name="Chaudhuri R.R."/>
            <person name="La Ragione R."/>
            <person name="Hildebrand F."/>
            <person name="Pallen M.J."/>
        </authorList>
    </citation>
    <scope>NUCLEOTIDE SEQUENCE</scope>
    <source>
        <strain evidence="1">ChiBcec8-13705</strain>
    </source>
</reference>
<evidence type="ECO:0000313" key="1">
    <source>
        <dbReference type="EMBL" id="HJB41701.1"/>
    </source>
</evidence>
<sequence length="123" mass="13996">MQPNEYALLVKDNERRCANLALADNNTINVAMETIRKASWNLYEIERVRQDLITMAERAEAGGKTLAEALGPHRADLFDAMAREMEPGNFLDWLCTFGSNWYIPFHIGTNFLQALFGDTFPIL</sequence>
<dbReference type="SUPFAM" id="SSF158560">
    <property type="entry name" value="BH3980-like"/>
    <property type="match status" value="1"/>
</dbReference>
<dbReference type="Proteomes" id="UP000886803">
    <property type="component" value="Unassembled WGS sequence"/>
</dbReference>
<organism evidence="1 2">
    <name type="scientific">Candidatus Gemmiger avicola</name>
    <dbReference type="NCBI Taxonomy" id="2838605"/>
    <lineage>
        <taxon>Bacteria</taxon>
        <taxon>Bacillati</taxon>
        <taxon>Bacillota</taxon>
        <taxon>Clostridia</taxon>
        <taxon>Eubacteriales</taxon>
        <taxon>Gemmiger</taxon>
    </lineage>
</organism>
<dbReference type="EMBL" id="DWYG01000064">
    <property type="protein sequence ID" value="HJB41701.1"/>
    <property type="molecule type" value="Genomic_DNA"/>
</dbReference>
<gene>
    <name evidence="1" type="ORF">H9945_04310</name>
</gene>
<dbReference type="AlphaFoldDB" id="A0A9D2M6S3"/>
<protein>
    <submittedName>
        <fullName evidence="1">Uncharacterized protein</fullName>
    </submittedName>
</protein>
<comment type="caution">
    <text evidence="1">The sequence shown here is derived from an EMBL/GenBank/DDBJ whole genome shotgun (WGS) entry which is preliminary data.</text>
</comment>
<evidence type="ECO:0000313" key="2">
    <source>
        <dbReference type="Proteomes" id="UP000886803"/>
    </source>
</evidence>
<proteinExistence type="predicted"/>
<accession>A0A9D2M6S3</accession>
<reference evidence="1" key="2">
    <citation type="submission" date="2021-04" db="EMBL/GenBank/DDBJ databases">
        <authorList>
            <person name="Gilroy R."/>
        </authorList>
    </citation>
    <scope>NUCLEOTIDE SEQUENCE</scope>
    <source>
        <strain evidence="1">ChiBcec8-13705</strain>
    </source>
</reference>
<name>A0A9D2M6S3_9FIRM</name>